<dbReference type="Pfam" id="PF06244">
    <property type="entry name" value="Ccdc124"/>
    <property type="match status" value="1"/>
</dbReference>
<dbReference type="AlphaFoldDB" id="A0AAD9CYR7"/>
<keyword evidence="2" id="KW-0175">Coiled coil</keyword>
<evidence type="ECO:0000259" key="5">
    <source>
        <dbReference type="Pfam" id="PF22048"/>
    </source>
</evidence>
<feature type="domain" description="LSO1/LSO2" evidence="5">
    <location>
        <begin position="8"/>
        <end position="75"/>
    </location>
</feature>
<feature type="compositionally biased region" description="Low complexity" evidence="3">
    <location>
        <begin position="70"/>
        <end position="87"/>
    </location>
</feature>
<dbReference type="Pfam" id="PF22048">
    <property type="entry name" value="LSO1_2-like"/>
    <property type="match status" value="1"/>
</dbReference>
<evidence type="ECO:0000259" key="4">
    <source>
        <dbReference type="Pfam" id="PF06244"/>
    </source>
</evidence>
<name>A0AAD9CYR7_PAPLA</name>
<evidence type="ECO:0000256" key="1">
    <source>
        <dbReference type="ARBA" id="ARBA00008296"/>
    </source>
</evidence>
<proteinExistence type="inferred from homology"/>
<dbReference type="GO" id="GO:0006366">
    <property type="term" value="P:transcription by RNA polymerase II"/>
    <property type="evidence" value="ECO:0007669"/>
    <property type="project" value="TreeGrafter"/>
</dbReference>
<dbReference type="InterPro" id="IPR010422">
    <property type="entry name" value="Ccdc124/Oxs1"/>
</dbReference>
<feature type="region of interest" description="Disordered" evidence="3">
    <location>
        <begin position="1"/>
        <end position="127"/>
    </location>
</feature>
<dbReference type="PANTHER" id="PTHR21680">
    <property type="entry name" value="COILED-COIL DOMAIN-CONTAINING PROTEIN 124"/>
    <property type="match status" value="1"/>
</dbReference>
<feature type="domain" description="Coiled-coil" evidence="4">
    <location>
        <begin position="130"/>
        <end position="214"/>
    </location>
</feature>
<dbReference type="EMBL" id="JAODAN010000007">
    <property type="protein sequence ID" value="KAK1923244.1"/>
    <property type="molecule type" value="Genomic_DNA"/>
</dbReference>
<dbReference type="GO" id="GO:0003713">
    <property type="term" value="F:transcription coactivator activity"/>
    <property type="evidence" value="ECO:0007669"/>
    <property type="project" value="TreeGrafter"/>
</dbReference>
<dbReference type="InterPro" id="IPR054414">
    <property type="entry name" value="Ccdc124/Oxs1_C"/>
</dbReference>
<organism evidence="6 7">
    <name type="scientific">Papiliotrema laurentii</name>
    <name type="common">Cryptococcus laurentii</name>
    <dbReference type="NCBI Taxonomy" id="5418"/>
    <lineage>
        <taxon>Eukaryota</taxon>
        <taxon>Fungi</taxon>
        <taxon>Dikarya</taxon>
        <taxon>Basidiomycota</taxon>
        <taxon>Agaricomycotina</taxon>
        <taxon>Tremellomycetes</taxon>
        <taxon>Tremellales</taxon>
        <taxon>Rhynchogastremaceae</taxon>
        <taxon>Papiliotrema</taxon>
    </lineage>
</organism>
<keyword evidence="7" id="KW-1185">Reference proteome</keyword>
<dbReference type="PANTHER" id="PTHR21680:SF0">
    <property type="entry name" value="COILED-COIL DOMAIN-CONTAINING PROTEIN 124"/>
    <property type="match status" value="1"/>
</dbReference>
<comment type="caution">
    <text evidence="6">The sequence shown here is derived from an EMBL/GenBank/DDBJ whole genome shotgun (WGS) entry which is preliminary data.</text>
</comment>
<gene>
    <name evidence="6" type="ORF">DB88DRAFT_341722</name>
</gene>
<evidence type="ECO:0000313" key="7">
    <source>
        <dbReference type="Proteomes" id="UP001182556"/>
    </source>
</evidence>
<sequence length="246" mass="27189">MPPSKNNTKKESGRAKKAENEEKKAQAAQAAKEAKEAEAWKSGSKGVSKSEVAAAKQAELARKKAEREALLAAEEASTSTKKAAPKAGQKKKEKTLPPGGIIASSFSTHDPLGLRTAKGADGEPEKVPELTATGIEEMLEVMDLINEKTTKEAVGAKAGLIERHPERRFKAAFEAYLEREMPRIKDDHPGLRQNQYRDKLFKEFEKSPENPFNQAKVAYNATKEEKVEALRKVMDAREAKYKVEEQ</sequence>
<evidence type="ECO:0000256" key="2">
    <source>
        <dbReference type="ARBA" id="ARBA00023054"/>
    </source>
</evidence>
<evidence type="ECO:0000313" key="6">
    <source>
        <dbReference type="EMBL" id="KAK1923244.1"/>
    </source>
</evidence>
<evidence type="ECO:0008006" key="8">
    <source>
        <dbReference type="Google" id="ProtNLM"/>
    </source>
</evidence>
<feature type="compositionally biased region" description="Basic and acidic residues" evidence="3">
    <location>
        <begin position="8"/>
        <end position="25"/>
    </location>
</feature>
<accession>A0AAD9CYR7</accession>
<evidence type="ECO:0000256" key="3">
    <source>
        <dbReference type="SAM" id="MobiDB-lite"/>
    </source>
</evidence>
<protein>
    <recommendedName>
        <fullName evidence="8">DUF1014-domain-containing protein</fullName>
    </recommendedName>
</protein>
<feature type="compositionally biased region" description="Basic and acidic residues" evidence="3">
    <location>
        <begin position="118"/>
        <end position="127"/>
    </location>
</feature>
<dbReference type="InterPro" id="IPR054413">
    <property type="entry name" value="LSO1/2"/>
</dbReference>
<dbReference type="GO" id="GO:0005634">
    <property type="term" value="C:nucleus"/>
    <property type="evidence" value="ECO:0007669"/>
    <property type="project" value="TreeGrafter"/>
</dbReference>
<feature type="compositionally biased region" description="Basic and acidic residues" evidence="3">
    <location>
        <begin position="59"/>
        <end position="69"/>
    </location>
</feature>
<comment type="similarity">
    <text evidence="1">Belongs to the CCDC124 family.</text>
</comment>
<dbReference type="Proteomes" id="UP001182556">
    <property type="component" value="Unassembled WGS sequence"/>
</dbReference>
<reference evidence="6" key="1">
    <citation type="submission" date="2023-02" db="EMBL/GenBank/DDBJ databases">
        <title>Identification and recombinant expression of a fungal hydrolase from Papiliotrema laurentii that hydrolyzes apple cutin and clears colloidal polyester polyurethane.</title>
        <authorList>
            <consortium name="DOE Joint Genome Institute"/>
            <person name="Roman V.A."/>
            <person name="Bojanowski C."/>
            <person name="Crable B.R."/>
            <person name="Wagner D.N."/>
            <person name="Hung C.S."/>
            <person name="Nadeau L.J."/>
            <person name="Schratz L."/>
            <person name="Haridas S."/>
            <person name="Pangilinan J."/>
            <person name="Lipzen A."/>
            <person name="Na H."/>
            <person name="Yan M."/>
            <person name="Ng V."/>
            <person name="Grigoriev I.V."/>
            <person name="Spatafora J.W."/>
            <person name="Barlow D."/>
            <person name="Biffinger J."/>
            <person name="Kelley-Loughnane N."/>
            <person name="Varaljay V.A."/>
            <person name="Crookes-Goodson W.J."/>
        </authorList>
    </citation>
    <scope>NUCLEOTIDE SEQUENCE</scope>
    <source>
        <strain evidence="6">5307AH</strain>
    </source>
</reference>
<feature type="compositionally biased region" description="Low complexity" evidence="3">
    <location>
        <begin position="41"/>
        <end position="58"/>
    </location>
</feature>